<feature type="transmembrane region" description="Helical" evidence="7">
    <location>
        <begin position="91"/>
        <end position="110"/>
    </location>
</feature>
<feature type="region of interest" description="Disordered" evidence="6">
    <location>
        <begin position="1"/>
        <end position="29"/>
    </location>
</feature>
<feature type="transmembrane region" description="Helical" evidence="7">
    <location>
        <begin position="122"/>
        <end position="140"/>
    </location>
</feature>
<dbReference type="PANTHER" id="PTHR33545">
    <property type="entry name" value="UPF0750 MEMBRANE PROTEIN YITT-RELATED"/>
    <property type="match status" value="1"/>
</dbReference>
<dbReference type="InterPro" id="IPR003740">
    <property type="entry name" value="YitT"/>
</dbReference>
<comment type="subcellular location">
    <subcellularLocation>
        <location evidence="1">Cell membrane</location>
        <topology evidence="1">Multi-pass membrane protein</topology>
    </subcellularLocation>
</comment>
<reference evidence="9" key="1">
    <citation type="journal article" date="2019" name="Int. J. Syst. Evol. Microbiol.">
        <title>The Global Catalogue of Microorganisms (GCM) 10K type strain sequencing project: providing services to taxonomists for standard genome sequencing and annotation.</title>
        <authorList>
            <consortium name="The Broad Institute Genomics Platform"/>
            <consortium name="The Broad Institute Genome Sequencing Center for Infectious Disease"/>
            <person name="Wu L."/>
            <person name="Ma J."/>
        </authorList>
    </citation>
    <scope>NUCLEOTIDE SEQUENCE [LARGE SCALE GENOMIC DNA]</scope>
    <source>
        <strain evidence="9">JCM 16365</strain>
    </source>
</reference>
<dbReference type="Pfam" id="PF02588">
    <property type="entry name" value="YitT_membrane"/>
    <property type="match status" value="1"/>
</dbReference>
<sequence>MDDVNEPQPEPAEPSADAMEPELGARPSAPETASTLVFDVKQTAHSVPEDILGILTGTFAASLGLYLLQSAGSVTGGTAGVALLFDYATSWPFWLIFAVVNLPFAALAIWKKGWDFTLRTAVSIALVSGWSVVHHALLRIESLDPIYGTLGGNLLAGVGLLILFRHKASLGGINIVALLIQERTGFRAGWTQLILDLVIILISLLVIPAPAVLLSAIGAVLLNLVLAMNHRPGRYIGH</sequence>
<evidence type="ECO:0000256" key="2">
    <source>
        <dbReference type="ARBA" id="ARBA00022475"/>
    </source>
</evidence>
<keyword evidence="3 7" id="KW-0812">Transmembrane</keyword>
<accession>A0ABP6BPZ3</accession>
<gene>
    <name evidence="8" type="ORF">GCM10009862_20630</name>
</gene>
<evidence type="ECO:0000313" key="8">
    <source>
        <dbReference type="EMBL" id="GAA2581335.1"/>
    </source>
</evidence>
<keyword evidence="5 7" id="KW-0472">Membrane</keyword>
<feature type="transmembrane region" description="Helical" evidence="7">
    <location>
        <begin position="211"/>
        <end position="228"/>
    </location>
</feature>
<organism evidence="8 9">
    <name type="scientific">Microbacterium binotii</name>
    <dbReference type="NCBI Taxonomy" id="462710"/>
    <lineage>
        <taxon>Bacteria</taxon>
        <taxon>Bacillati</taxon>
        <taxon>Actinomycetota</taxon>
        <taxon>Actinomycetes</taxon>
        <taxon>Micrococcales</taxon>
        <taxon>Microbacteriaceae</taxon>
        <taxon>Microbacterium</taxon>
    </lineage>
</organism>
<evidence type="ECO:0000256" key="7">
    <source>
        <dbReference type="SAM" id="Phobius"/>
    </source>
</evidence>
<dbReference type="Proteomes" id="UP001500274">
    <property type="component" value="Unassembled WGS sequence"/>
</dbReference>
<keyword evidence="9" id="KW-1185">Reference proteome</keyword>
<feature type="transmembrane region" description="Helical" evidence="7">
    <location>
        <begin position="51"/>
        <end position="71"/>
    </location>
</feature>
<evidence type="ECO:0000256" key="4">
    <source>
        <dbReference type="ARBA" id="ARBA00022989"/>
    </source>
</evidence>
<comment type="caution">
    <text evidence="8">The sequence shown here is derived from an EMBL/GenBank/DDBJ whole genome shotgun (WGS) entry which is preliminary data.</text>
</comment>
<keyword evidence="2" id="KW-1003">Cell membrane</keyword>
<evidence type="ECO:0000256" key="3">
    <source>
        <dbReference type="ARBA" id="ARBA00022692"/>
    </source>
</evidence>
<name>A0ABP6BPZ3_9MICO</name>
<keyword evidence="4 7" id="KW-1133">Transmembrane helix</keyword>
<dbReference type="EMBL" id="BAAARI010000012">
    <property type="protein sequence ID" value="GAA2581335.1"/>
    <property type="molecule type" value="Genomic_DNA"/>
</dbReference>
<feature type="transmembrane region" description="Helical" evidence="7">
    <location>
        <begin position="185"/>
        <end position="205"/>
    </location>
</feature>
<evidence type="ECO:0000256" key="5">
    <source>
        <dbReference type="ARBA" id="ARBA00023136"/>
    </source>
</evidence>
<dbReference type="InterPro" id="IPR051461">
    <property type="entry name" value="UPF0750_membrane"/>
</dbReference>
<proteinExistence type="predicted"/>
<evidence type="ECO:0000313" key="9">
    <source>
        <dbReference type="Proteomes" id="UP001500274"/>
    </source>
</evidence>
<protein>
    <submittedName>
        <fullName evidence="8">YitT family protein</fullName>
    </submittedName>
</protein>
<evidence type="ECO:0000256" key="1">
    <source>
        <dbReference type="ARBA" id="ARBA00004651"/>
    </source>
</evidence>
<feature type="transmembrane region" description="Helical" evidence="7">
    <location>
        <begin position="146"/>
        <end position="164"/>
    </location>
</feature>
<dbReference type="PANTHER" id="PTHR33545:SF5">
    <property type="entry name" value="UPF0750 MEMBRANE PROTEIN YITT"/>
    <property type="match status" value="1"/>
</dbReference>
<evidence type="ECO:0000256" key="6">
    <source>
        <dbReference type="SAM" id="MobiDB-lite"/>
    </source>
</evidence>